<organism evidence="2 3">
    <name type="scientific">Bodo saltans</name>
    <name type="common">Flagellated protozoan</name>
    <dbReference type="NCBI Taxonomy" id="75058"/>
    <lineage>
        <taxon>Eukaryota</taxon>
        <taxon>Discoba</taxon>
        <taxon>Euglenozoa</taxon>
        <taxon>Kinetoplastea</taxon>
        <taxon>Metakinetoplastina</taxon>
        <taxon>Eubodonida</taxon>
        <taxon>Bodonidae</taxon>
        <taxon>Bodo</taxon>
    </lineage>
</organism>
<evidence type="ECO:0000256" key="1">
    <source>
        <dbReference type="SAM" id="MobiDB-lite"/>
    </source>
</evidence>
<gene>
    <name evidence="2" type="ORF">BSAL_51955</name>
</gene>
<dbReference type="SUPFAM" id="SSF47391">
    <property type="entry name" value="Dimerization-anchoring domain of cAMP-dependent PK regulatory subunit"/>
    <property type="match status" value="1"/>
</dbReference>
<sequence length="106" mass="10807">MVKPNSENSAHRGVRFAESPTPSHIATPTTAAPVASAVAPSTLASAAVDAARAQYLDKHHVYAMIDAALQSLLATRPEDPYAALAACFAKQSESNALTSTGAAATS</sequence>
<keyword evidence="3" id="KW-1185">Reference proteome</keyword>
<accession>A0A0S4IL57</accession>
<dbReference type="AlphaFoldDB" id="A0A0S4IL57"/>
<dbReference type="Proteomes" id="UP000051952">
    <property type="component" value="Unassembled WGS sequence"/>
</dbReference>
<evidence type="ECO:0000313" key="3">
    <source>
        <dbReference type="Proteomes" id="UP000051952"/>
    </source>
</evidence>
<dbReference type="EMBL" id="CYKH01000073">
    <property type="protein sequence ID" value="CUE69161.1"/>
    <property type="molecule type" value="Genomic_DNA"/>
</dbReference>
<reference evidence="3" key="1">
    <citation type="submission" date="2015-09" db="EMBL/GenBank/DDBJ databases">
        <authorList>
            <consortium name="Pathogen Informatics"/>
        </authorList>
    </citation>
    <scope>NUCLEOTIDE SEQUENCE [LARGE SCALE GENOMIC DNA]</scope>
    <source>
        <strain evidence="3">Lake Konstanz</strain>
    </source>
</reference>
<proteinExistence type="predicted"/>
<evidence type="ECO:0000313" key="2">
    <source>
        <dbReference type="EMBL" id="CUE69161.1"/>
    </source>
</evidence>
<feature type="region of interest" description="Disordered" evidence="1">
    <location>
        <begin position="1"/>
        <end position="28"/>
    </location>
</feature>
<name>A0A0S4IL57_BODSA</name>
<dbReference type="VEuPathDB" id="TriTrypDB:BSAL_51955"/>
<protein>
    <submittedName>
        <fullName evidence="2">Uncharacterized protein</fullName>
    </submittedName>
</protein>